<accession>R8BFA1</accession>
<keyword evidence="3" id="KW-1185">Reference proteome</keyword>
<dbReference type="Gene3D" id="1.20.120.1630">
    <property type="match status" value="1"/>
</dbReference>
<evidence type="ECO:0000256" key="1">
    <source>
        <dbReference type="SAM" id="Phobius"/>
    </source>
</evidence>
<dbReference type="Proteomes" id="UP000014074">
    <property type="component" value="Unassembled WGS sequence"/>
</dbReference>
<dbReference type="GeneID" id="19327256"/>
<name>R8BFA1_PHAM7</name>
<feature type="transmembrane region" description="Helical" evidence="1">
    <location>
        <begin position="23"/>
        <end position="41"/>
    </location>
</feature>
<protein>
    <submittedName>
        <fullName evidence="2">Putative membrane protein</fullName>
    </submittedName>
</protein>
<keyword evidence="1" id="KW-0812">Transmembrane</keyword>
<organism evidence="2 3">
    <name type="scientific">Phaeoacremonium minimum (strain UCR-PA7)</name>
    <name type="common">Esca disease fungus</name>
    <name type="synonym">Togninia minima</name>
    <dbReference type="NCBI Taxonomy" id="1286976"/>
    <lineage>
        <taxon>Eukaryota</taxon>
        <taxon>Fungi</taxon>
        <taxon>Dikarya</taxon>
        <taxon>Ascomycota</taxon>
        <taxon>Pezizomycotina</taxon>
        <taxon>Sordariomycetes</taxon>
        <taxon>Sordariomycetidae</taxon>
        <taxon>Togniniales</taxon>
        <taxon>Togniniaceae</taxon>
        <taxon>Phaeoacremonium</taxon>
    </lineage>
</organism>
<evidence type="ECO:0000313" key="3">
    <source>
        <dbReference type="Proteomes" id="UP000014074"/>
    </source>
</evidence>
<gene>
    <name evidence="2" type="ORF">UCRPA7_6585</name>
</gene>
<sequence length="138" mass="15902">MDAILTVLHLYSASYNPTWSSNLAGWMLPPTIMFALLELLSMQQKRAFKKKPKNNGKILDTGLWGIVRNPNYIVSHAWRFTQGVALFGWPGLLFGWGMLKDAIDNQIPGVEWYMQRKYGEKYDAYKAKVPYRLIPGIY</sequence>
<evidence type="ECO:0000313" key="2">
    <source>
        <dbReference type="EMBL" id="EON97967.1"/>
    </source>
</evidence>
<dbReference type="OrthoDB" id="67965at2759"/>
<keyword evidence="1" id="KW-0472">Membrane</keyword>
<dbReference type="Pfam" id="PF06966">
    <property type="entry name" value="DUF1295"/>
    <property type="match status" value="1"/>
</dbReference>
<reference evidence="3" key="1">
    <citation type="journal article" date="2013" name="Genome Announc.">
        <title>Draft genome sequence of the ascomycete Phaeoacremonium aleophilum strain UCR-PA7, a causal agent of the esca disease complex in grapevines.</title>
        <authorList>
            <person name="Blanco-Ulate B."/>
            <person name="Rolshausen P."/>
            <person name="Cantu D."/>
        </authorList>
    </citation>
    <scope>NUCLEOTIDE SEQUENCE [LARGE SCALE GENOMIC DNA]</scope>
    <source>
        <strain evidence="3">UCR-PA7</strain>
    </source>
</reference>
<keyword evidence="1" id="KW-1133">Transmembrane helix</keyword>
<proteinExistence type="predicted"/>
<dbReference type="AlphaFoldDB" id="R8BFA1"/>
<dbReference type="RefSeq" id="XP_007917313.1">
    <property type="nucleotide sequence ID" value="XM_007919122.1"/>
</dbReference>
<dbReference type="KEGG" id="tmn:UCRPA7_6585"/>
<dbReference type="EMBL" id="KB933247">
    <property type="protein sequence ID" value="EON97967.1"/>
    <property type="molecule type" value="Genomic_DNA"/>
</dbReference>
<dbReference type="HOGENOM" id="CLU_1856696_0_0_1"/>
<dbReference type="InterPro" id="IPR010721">
    <property type="entry name" value="UstE-like"/>
</dbReference>